<dbReference type="RefSeq" id="XP_043012589.1">
    <property type="nucleotide sequence ID" value="XM_043151493.1"/>
</dbReference>
<dbReference type="Proteomes" id="UP001049176">
    <property type="component" value="Chromosome 3"/>
</dbReference>
<comment type="caution">
    <text evidence="1">The sequence shown here is derived from an EMBL/GenBank/DDBJ whole genome shotgun (WGS) entry which is preliminary data.</text>
</comment>
<gene>
    <name evidence="1" type="ORF">E1B28_006793</name>
</gene>
<proteinExistence type="predicted"/>
<dbReference type="KEGG" id="more:E1B28_006793"/>
<dbReference type="GeneID" id="66075869"/>
<name>A0A9P8AAT1_9AGAR</name>
<evidence type="ECO:0000313" key="1">
    <source>
        <dbReference type="EMBL" id="KAG7096119.1"/>
    </source>
</evidence>
<protein>
    <submittedName>
        <fullName evidence="1">Uncharacterized protein</fullName>
    </submittedName>
</protein>
<organism evidence="1 2">
    <name type="scientific">Marasmius oreades</name>
    <name type="common">fairy-ring Marasmius</name>
    <dbReference type="NCBI Taxonomy" id="181124"/>
    <lineage>
        <taxon>Eukaryota</taxon>
        <taxon>Fungi</taxon>
        <taxon>Dikarya</taxon>
        <taxon>Basidiomycota</taxon>
        <taxon>Agaricomycotina</taxon>
        <taxon>Agaricomycetes</taxon>
        <taxon>Agaricomycetidae</taxon>
        <taxon>Agaricales</taxon>
        <taxon>Marasmiineae</taxon>
        <taxon>Marasmiaceae</taxon>
        <taxon>Marasmius</taxon>
    </lineage>
</organism>
<evidence type="ECO:0000313" key="2">
    <source>
        <dbReference type="Proteomes" id="UP001049176"/>
    </source>
</evidence>
<keyword evidence="2" id="KW-1185">Reference proteome</keyword>
<reference evidence="1" key="1">
    <citation type="journal article" date="2021" name="Genome Biol. Evol.">
        <title>The assembled and annotated genome of the fairy-ring fungus Marasmius oreades.</title>
        <authorList>
            <person name="Hiltunen M."/>
            <person name="Ament-Velasquez S.L."/>
            <person name="Johannesson H."/>
        </authorList>
    </citation>
    <scope>NUCLEOTIDE SEQUENCE</scope>
    <source>
        <strain evidence="1">03SP1</strain>
    </source>
</reference>
<dbReference type="AlphaFoldDB" id="A0A9P8AAT1"/>
<accession>A0A9P8AAT1</accession>
<dbReference type="EMBL" id="CM032183">
    <property type="protein sequence ID" value="KAG7096119.1"/>
    <property type="molecule type" value="Genomic_DNA"/>
</dbReference>
<dbReference type="OrthoDB" id="3254880at2759"/>
<sequence length="158" mass="17957">MELVLWIDNDFKDPDLPKDKAPAMRESGGRWGPIKPWERRHIFPARPAATKFVFPKAGNCPVDYFEPAFFNSLGTGVRAMWSASKPYAALPKDVLIREILATNPPHPFKRIDCKQFICTYGISALEPYNFPTQDEVDAMVEEEEKAARGGKKRTRRAC</sequence>